<feature type="compositionally biased region" description="Low complexity" evidence="1">
    <location>
        <begin position="117"/>
        <end position="130"/>
    </location>
</feature>
<feature type="region of interest" description="Disordered" evidence="1">
    <location>
        <begin position="43"/>
        <end position="146"/>
    </location>
</feature>
<accession>A0A9W6TRP2</accession>
<sequence>MGPRSPTLEAEVTACSLAGSGSPPSSPVSPTVVMQPLRLVTSVSASAAAKPSAPSKNPPSARSPACSVKRKPKYKSTSNAKSVDPDRSAKDASKPKSGIKAEPAAPVSAGGVESKPKSASKPSAGKAKLATSDVKARTKSDGGVPPHHIDVKVLLGRAAVSARLVSSESGPMKRLRDLPFSTSVQALLGEDSEFLRCFGDHGEDCRW</sequence>
<dbReference type="Proteomes" id="UP001165121">
    <property type="component" value="Unassembled WGS sequence"/>
</dbReference>
<feature type="compositionally biased region" description="Low complexity" evidence="1">
    <location>
        <begin position="43"/>
        <end position="65"/>
    </location>
</feature>
<reference evidence="2" key="1">
    <citation type="submission" date="2023-04" db="EMBL/GenBank/DDBJ databases">
        <title>Phytophthora fragariaefolia NBRC 109709.</title>
        <authorList>
            <person name="Ichikawa N."/>
            <person name="Sato H."/>
            <person name="Tonouchi N."/>
        </authorList>
    </citation>
    <scope>NUCLEOTIDE SEQUENCE</scope>
    <source>
        <strain evidence="2">NBRC 109709</strain>
    </source>
</reference>
<evidence type="ECO:0000256" key="1">
    <source>
        <dbReference type="SAM" id="MobiDB-lite"/>
    </source>
</evidence>
<evidence type="ECO:0000313" key="2">
    <source>
        <dbReference type="EMBL" id="GMF18397.1"/>
    </source>
</evidence>
<keyword evidence="3" id="KW-1185">Reference proteome</keyword>
<feature type="compositionally biased region" description="Basic and acidic residues" evidence="1">
    <location>
        <begin position="83"/>
        <end position="94"/>
    </location>
</feature>
<proteinExistence type="predicted"/>
<dbReference type="AlphaFoldDB" id="A0A9W6TRP2"/>
<evidence type="ECO:0000313" key="3">
    <source>
        <dbReference type="Proteomes" id="UP001165121"/>
    </source>
</evidence>
<organism evidence="2 3">
    <name type="scientific">Phytophthora fragariaefolia</name>
    <dbReference type="NCBI Taxonomy" id="1490495"/>
    <lineage>
        <taxon>Eukaryota</taxon>
        <taxon>Sar</taxon>
        <taxon>Stramenopiles</taxon>
        <taxon>Oomycota</taxon>
        <taxon>Peronosporomycetes</taxon>
        <taxon>Peronosporales</taxon>
        <taxon>Peronosporaceae</taxon>
        <taxon>Phytophthora</taxon>
    </lineage>
</organism>
<name>A0A9W6TRP2_9STRA</name>
<dbReference type="EMBL" id="BSXT01000128">
    <property type="protein sequence ID" value="GMF18397.1"/>
    <property type="molecule type" value="Genomic_DNA"/>
</dbReference>
<gene>
    <name evidence="2" type="ORF">Pfra01_000159700</name>
</gene>
<comment type="caution">
    <text evidence="2">The sequence shown here is derived from an EMBL/GenBank/DDBJ whole genome shotgun (WGS) entry which is preliminary data.</text>
</comment>
<protein>
    <submittedName>
        <fullName evidence="2">Unnamed protein product</fullName>
    </submittedName>
</protein>